<dbReference type="Pfam" id="PF05899">
    <property type="entry name" value="Cupin_3"/>
    <property type="match status" value="1"/>
</dbReference>
<dbReference type="SUPFAM" id="SSF51182">
    <property type="entry name" value="RmlC-like cupins"/>
    <property type="match status" value="1"/>
</dbReference>
<dbReference type="OrthoDB" id="9798709at2"/>
<reference evidence="2 3" key="1">
    <citation type="submission" date="2018-03" db="EMBL/GenBank/DDBJ databases">
        <title>Cereibacter changlensis.</title>
        <authorList>
            <person name="Meyer T.E."/>
            <person name="Miller S."/>
            <person name="Lodha T."/>
            <person name="Gandham S."/>
            <person name="Chintalapati S."/>
            <person name="Chintalapati V.R."/>
        </authorList>
    </citation>
    <scope>NUCLEOTIDE SEQUENCE [LARGE SCALE GENOMIC DNA]</scope>
    <source>
        <strain evidence="2 3">JA139</strain>
    </source>
</reference>
<dbReference type="InterPro" id="IPR014710">
    <property type="entry name" value="RmlC-like_jellyroll"/>
</dbReference>
<comment type="caution">
    <text evidence="2">The sequence shown here is derived from an EMBL/GenBank/DDBJ whole genome shotgun (WGS) entry which is preliminary data.</text>
</comment>
<sequence>MSLITHVSANETLAPGLDSEEGAKSFRRLIWEDNGAAETATKVAVWIAEPGVYPYPPRDLEETFVVLEGEALCSLGGSEPEKIGPGSIVRVPKGVAPWLKVLTPFRKLATVVPKP</sequence>
<keyword evidence="3" id="KW-1185">Reference proteome</keyword>
<gene>
    <name evidence="2" type="ORF">C5F48_02010</name>
</gene>
<dbReference type="RefSeq" id="WP_107662235.1">
    <property type="nucleotide sequence ID" value="NZ_PZKG01000005.1"/>
</dbReference>
<accession>A0A2T4JZU7</accession>
<dbReference type="InterPro" id="IPR011051">
    <property type="entry name" value="RmlC_Cupin_sf"/>
</dbReference>
<proteinExistence type="predicted"/>
<dbReference type="AlphaFoldDB" id="A0A2T4JZU7"/>
<dbReference type="InterPro" id="IPR008579">
    <property type="entry name" value="UGlyAH_Cupin_dom"/>
</dbReference>
<evidence type="ECO:0000313" key="2">
    <source>
        <dbReference type="EMBL" id="PTE23386.1"/>
    </source>
</evidence>
<evidence type="ECO:0000259" key="1">
    <source>
        <dbReference type="Pfam" id="PF05899"/>
    </source>
</evidence>
<dbReference type="Proteomes" id="UP000241010">
    <property type="component" value="Unassembled WGS sequence"/>
</dbReference>
<organism evidence="2 3">
    <name type="scientific">Cereibacter changlensis JA139</name>
    <dbReference type="NCBI Taxonomy" id="1188249"/>
    <lineage>
        <taxon>Bacteria</taxon>
        <taxon>Pseudomonadati</taxon>
        <taxon>Pseudomonadota</taxon>
        <taxon>Alphaproteobacteria</taxon>
        <taxon>Rhodobacterales</taxon>
        <taxon>Paracoccaceae</taxon>
        <taxon>Cereibacter</taxon>
    </lineage>
</organism>
<dbReference type="EMBL" id="PZKG01000005">
    <property type="protein sequence ID" value="PTE23386.1"/>
    <property type="molecule type" value="Genomic_DNA"/>
</dbReference>
<evidence type="ECO:0000313" key="3">
    <source>
        <dbReference type="Proteomes" id="UP000241010"/>
    </source>
</evidence>
<protein>
    <recommendedName>
        <fullName evidence="1">(S)-ureidoglycine aminohydrolase cupin domain-containing protein</fullName>
    </recommendedName>
</protein>
<name>A0A2T4JZU7_9RHOB</name>
<feature type="domain" description="(S)-ureidoglycine aminohydrolase cupin" evidence="1">
    <location>
        <begin position="40"/>
        <end position="107"/>
    </location>
</feature>
<dbReference type="Gene3D" id="2.60.120.10">
    <property type="entry name" value="Jelly Rolls"/>
    <property type="match status" value="1"/>
</dbReference>